<organism evidence="2 3">
    <name type="scientific">Dibothriocephalus latus</name>
    <name type="common">Fish tapeworm</name>
    <name type="synonym">Diphyllobothrium latum</name>
    <dbReference type="NCBI Taxonomy" id="60516"/>
    <lineage>
        <taxon>Eukaryota</taxon>
        <taxon>Metazoa</taxon>
        <taxon>Spiralia</taxon>
        <taxon>Lophotrochozoa</taxon>
        <taxon>Platyhelminthes</taxon>
        <taxon>Cestoda</taxon>
        <taxon>Eucestoda</taxon>
        <taxon>Diphyllobothriidea</taxon>
        <taxon>Diphyllobothriidae</taxon>
        <taxon>Dibothriocephalus</taxon>
    </lineage>
</organism>
<dbReference type="EMBL" id="UYRU01063037">
    <property type="protein sequence ID" value="VDN15601.1"/>
    <property type="molecule type" value="Genomic_DNA"/>
</dbReference>
<sequence length="609" mass="67569">MNDIVYSSSASGERETSVQPSVNIYMMVRVSMSPVRFHQPPISLKKFNRADKLCRDCGLSPRKNAYKSTAGDRKAMENRSLELRQASCESGKKAGHEVNSQKRLPRLWKQTTPMSQAIIHNHLEQQISTNVSSTGSPLLRELTVPSFGFDSGEGSILHSLEENSQEDLLSLRPPVSTQRRFSDNPLTVKTCAYTYQVEGQPKLTYSSQQLAPQTKLQSAPVRSFCCLFHRQYSLCDPCGQRSNTPQLPAAKKIRPHWSDSVTETSRPYQQACQMCTHTLANTYGEVAEGGTERMAASPNRLRDRSSVQDIEAAMASPSARYGYQSAPFSSQQAHVNRLDFDDWKMRQEETRGFVPSNPSPSAQMLDSGERGNDRLLNLSGTLHDILQCHTSELDVRPRYTEQALSTTELTADGVNQEGADDCAVFATPMQPPSDMRMLTVSSPRQLSRQNSIHSIEDMAQLADSYLAGSGGGGGGFEAGQSLTPQSSLSSDRIFLKPQNAATPPELQRCFLMESGAQYYGVTHASSAFHRAASHSPTLNLFDHQRSQGDDSEPPAAQSPPALRTQLEHKSEVDIFGQRHLRYLRRRIQGGQRSSPNSHAYIRMTQYNSE</sequence>
<protein>
    <submittedName>
        <fullName evidence="2">Uncharacterized protein</fullName>
    </submittedName>
</protein>
<reference evidence="2 3" key="1">
    <citation type="submission" date="2018-11" db="EMBL/GenBank/DDBJ databases">
        <authorList>
            <consortium name="Pathogen Informatics"/>
        </authorList>
    </citation>
    <scope>NUCLEOTIDE SEQUENCE [LARGE SCALE GENOMIC DNA]</scope>
</reference>
<gene>
    <name evidence="2" type="ORF">DILT_LOCUS11432</name>
</gene>
<proteinExistence type="predicted"/>
<dbReference type="Proteomes" id="UP000281553">
    <property type="component" value="Unassembled WGS sequence"/>
</dbReference>
<evidence type="ECO:0000313" key="3">
    <source>
        <dbReference type="Proteomes" id="UP000281553"/>
    </source>
</evidence>
<evidence type="ECO:0000256" key="1">
    <source>
        <dbReference type="SAM" id="MobiDB-lite"/>
    </source>
</evidence>
<feature type="region of interest" description="Disordered" evidence="1">
    <location>
        <begin position="540"/>
        <end position="562"/>
    </location>
</feature>
<dbReference type="AlphaFoldDB" id="A0A3P7MCF4"/>
<feature type="region of interest" description="Disordered" evidence="1">
    <location>
        <begin position="588"/>
        <end position="609"/>
    </location>
</feature>
<keyword evidence="3" id="KW-1185">Reference proteome</keyword>
<name>A0A3P7MCF4_DIBLA</name>
<accession>A0A3P7MCF4</accession>
<evidence type="ECO:0000313" key="2">
    <source>
        <dbReference type="EMBL" id="VDN15601.1"/>
    </source>
</evidence>
<feature type="non-terminal residue" evidence="2">
    <location>
        <position position="609"/>
    </location>
</feature>
<dbReference type="OrthoDB" id="6247020at2759"/>